<sequence>MDKIVKLLLAQLGFVFLGVFLSLPFFVTEKEEEGTDVYWMISGLSLGTLFLAWYIFSKKYVRFNMQTWSLRSLKAVLLTILLSFSFFFLADSLGNWVNWSNERWSNGMSILRKMSHHSFGLVFLLASPIVEELLFRGSILRLLLEKERLAPKYAILASALIYGALNPGENIPYFLFGLLLGYLYYRSGSLSLCILSTMIMNGIPVLLTICYPDVRSVYELMGVLPFIGLVVLSVLLSAGCLYGLNRSFGVPAWQVSRNMDDTSGSILINE</sequence>
<dbReference type="GO" id="GO:0080120">
    <property type="term" value="P:CAAX-box protein maturation"/>
    <property type="evidence" value="ECO:0007669"/>
    <property type="project" value="UniProtKB-ARBA"/>
</dbReference>
<dbReference type="Pfam" id="PF02517">
    <property type="entry name" value="Rce1-like"/>
    <property type="match status" value="1"/>
</dbReference>
<keyword evidence="3" id="KW-0482">Metalloprotease</keyword>
<evidence type="ECO:0000259" key="2">
    <source>
        <dbReference type="Pfam" id="PF02517"/>
    </source>
</evidence>
<dbReference type="GO" id="GO:0008237">
    <property type="term" value="F:metallopeptidase activity"/>
    <property type="evidence" value="ECO:0007669"/>
    <property type="project" value="UniProtKB-KW"/>
</dbReference>
<dbReference type="PANTHER" id="PTHR36435">
    <property type="entry name" value="SLR1288 PROTEIN"/>
    <property type="match status" value="1"/>
</dbReference>
<dbReference type="EMBL" id="NFIJ01000001">
    <property type="protein sequence ID" value="OUO07273.1"/>
    <property type="molecule type" value="Genomic_DNA"/>
</dbReference>
<feature type="domain" description="CAAX prenyl protease 2/Lysostaphin resistance protein A-like" evidence="2">
    <location>
        <begin position="119"/>
        <end position="202"/>
    </location>
</feature>
<proteinExistence type="predicted"/>
<name>A0A9Q5SUL1_9BACT</name>
<dbReference type="AlphaFoldDB" id="A0A9Q5SUL1"/>
<keyword evidence="1" id="KW-0472">Membrane</keyword>
<evidence type="ECO:0000313" key="4">
    <source>
        <dbReference type="Proteomes" id="UP000195975"/>
    </source>
</evidence>
<feature type="transmembrane region" description="Helical" evidence="1">
    <location>
        <begin position="38"/>
        <end position="56"/>
    </location>
</feature>
<feature type="transmembrane region" description="Helical" evidence="1">
    <location>
        <begin position="189"/>
        <end position="211"/>
    </location>
</feature>
<feature type="transmembrane region" description="Helical" evidence="1">
    <location>
        <begin position="155"/>
        <end position="183"/>
    </location>
</feature>
<keyword evidence="3" id="KW-0378">Hydrolase</keyword>
<keyword evidence="1" id="KW-0812">Transmembrane</keyword>
<dbReference type="GO" id="GO:0004175">
    <property type="term" value="F:endopeptidase activity"/>
    <property type="evidence" value="ECO:0007669"/>
    <property type="project" value="UniProtKB-ARBA"/>
</dbReference>
<feature type="transmembrane region" description="Helical" evidence="1">
    <location>
        <begin position="7"/>
        <end position="26"/>
    </location>
</feature>
<gene>
    <name evidence="3" type="ORF">B5F96_00970</name>
</gene>
<accession>A0A9Q5SUL1</accession>
<keyword evidence="3" id="KW-0645">Protease</keyword>
<dbReference type="Proteomes" id="UP000195975">
    <property type="component" value="Unassembled WGS sequence"/>
</dbReference>
<evidence type="ECO:0000313" key="3">
    <source>
        <dbReference type="EMBL" id="OUO07273.1"/>
    </source>
</evidence>
<feature type="transmembrane region" description="Helical" evidence="1">
    <location>
        <begin position="76"/>
        <end position="97"/>
    </location>
</feature>
<dbReference type="RefSeq" id="WP_021861876.1">
    <property type="nucleotide sequence ID" value="NZ_CAJLBM010000010.1"/>
</dbReference>
<dbReference type="InterPro" id="IPR003675">
    <property type="entry name" value="Rce1/LyrA-like_dom"/>
</dbReference>
<dbReference type="InterPro" id="IPR052710">
    <property type="entry name" value="CAAX_protease"/>
</dbReference>
<protein>
    <submittedName>
        <fullName evidence="3">CPBP family intramembrane metalloprotease</fullName>
    </submittedName>
</protein>
<dbReference type="PANTHER" id="PTHR36435:SF1">
    <property type="entry name" value="CAAX AMINO TERMINAL PROTEASE FAMILY PROTEIN"/>
    <property type="match status" value="1"/>
</dbReference>
<keyword evidence="1" id="KW-1133">Transmembrane helix</keyword>
<evidence type="ECO:0000256" key="1">
    <source>
        <dbReference type="SAM" id="Phobius"/>
    </source>
</evidence>
<organism evidence="3 4">
    <name type="scientific">Parabacteroides johnsonii</name>
    <dbReference type="NCBI Taxonomy" id="387661"/>
    <lineage>
        <taxon>Bacteria</taxon>
        <taxon>Pseudomonadati</taxon>
        <taxon>Bacteroidota</taxon>
        <taxon>Bacteroidia</taxon>
        <taxon>Bacteroidales</taxon>
        <taxon>Tannerellaceae</taxon>
        <taxon>Parabacteroides</taxon>
    </lineage>
</organism>
<reference evidence="4" key="1">
    <citation type="submission" date="2017-04" db="EMBL/GenBank/DDBJ databases">
        <title>Function of individual gut microbiota members based on whole genome sequencing of pure cultures obtained from chicken caecum.</title>
        <authorList>
            <person name="Medvecky M."/>
            <person name="Cejkova D."/>
            <person name="Polansky O."/>
            <person name="Karasova D."/>
            <person name="Kubasova T."/>
            <person name="Cizek A."/>
            <person name="Rychlik I."/>
        </authorList>
    </citation>
    <scope>NUCLEOTIDE SEQUENCE [LARGE SCALE GENOMIC DNA]</scope>
    <source>
        <strain evidence="4">An42</strain>
    </source>
</reference>
<feature type="transmembrane region" description="Helical" evidence="1">
    <location>
        <begin position="223"/>
        <end position="244"/>
    </location>
</feature>
<comment type="caution">
    <text evidence="3">The sequence shown here is derived from an EMBL/GenBank/DDBJ whole genome shotgun (WGS) entry which is preliminary data.</text>
</comment>